<proteinExistence type="predicted"/>
<reference evidence="1 2" key="1">
    <citation type="journal article" date="2016" name="Nat. Commun.">
        <title>Thousands of microbial genomes shed light on interconnected biogeochemical processes in an aquifer system.</title>
        <authorList>
            <person name="Anantharaman K."/>
            <person name="Brown C.T."/>
            <person name="Hug L.A."/>
            <person name="Sharon I."/>
            <person name="Castelle C.J."/>
            <person name="Probst A.J."/>
            <person name="Thomas B.C."/>
            <person name="Singh A."/>
            <person name="Wilkins M.J."/>
            <person name="Karaoz U."/>
            <person name="Brodie E.L."/>
            <person name="Williams K.H."/>
            <person name="Hubbard S.S."/>
            <person name="Banfield J.F."/>
        </authorList>
    </citation>
    <scope>NUCLEOTIDE SEQUENCE [LARGE SCALE GENOMIC DNA]</scope>
</reference>
<evidence type="ECO:0008006" key="3">
    <source>
        <dbReference type="Google" id="ProtNLM"/>
    </source>
</evidence>
<organism evidence="1 2">
    <name type="scientific">Candidatus Ryanbacteria bacterium RIFCSPHIGHO2_01_FULL_45_22</name>
    <dbReference type="NCBI Taxonomy" id="1802114"/>
    <lineage>
        <taxon>Bacteria</taxon>
        <taxon>Candidatus Ryaniibacteriota</taxon>
    </lineage>
</organism>
<evidence type="ECO:0000313" key="1">
    <source>
        <dbReference type="EMBL" id="OGZ44512.1"/>
    </source>
</evidence>
<dbReference type="AlphaFoldDB" id="A0A1G2G3D8"/>
<sequence>MQILPLSKRLLTYLVSHGIKGKFEKQKNLFETSPFYPSLHTEVLEPHHLHIYSFRITQKYRAVFIYRGSNRVEIIDINNHYQ</sequence>
<protein>
    <recommendedName>
        <fullName evidence="3">Toxin YoeB</fullName>
    </recommendedName>
</protein>
<dbReference type="SUPFAM" id="SSF143011">
    <property type="entry name" value="RelE-like"/>
    <property type="match status" value="1"/>
</dbReference>
<accession>A0A1G2G3D8</accession>
<dbReference type="InterPro" id="IPR035093">
    <property type="entry name" value="RelE/ParE_toxin_dom_sf"/>
</dbReference>
<dbReference type="Proteomes" id="UP000177480">
    <property type="component" value="Unassembled WGS sequence"/>
</dbReference>
<dbReference type="STRING" id="1802114.A2719_05315"/>
<dbReference type="EMBL" id="MHNK01000002">
    <property type="protein sequence ID" value="OGZ44512.1"/>
    <property type="molecule type" value="Genomic_DNA"/>
</dbReference>
<comment type="caution">
    <text evidence="1">The sequence shown here is derived from an EMBL/GenBank/DDBJ whole genome shotgun (WGS) entry which is preliminary data.</text>
</comment>
<gene>
    <name evidence="1" type="ORF">A2719_05315</name>
</gene>
<evidence type="ECO:0000313" key="2">
    <source>
        <dbReference type="Proteomes" id="UP000177480"/>
    </source>
</evidence>
<name>A0A1G2G3D8_9BACT</name>